<evidence type="ECO:0000313" key="3">
    <source>
        <dbReference type="EMBL" id="SDU80770.1"/>
    </source>
</evidence>
<dbReference type="RefSeq" id="WP_091281272.1">
    <property type="nucleotide sequence ID" value="NZ_JABAPK010000006.1"/>
</dbReference>
<sequence length="376" mass="40923">MAPVMNSRADRALSFDIDSFPVPSGREEDWRFTPVEKLAAFFAQADGAKPQVTVTGEANYEVVGRDDPRLGQVFPPEDRTSVIEWNSFQEAHAITIPSGTSLTREVLANVTGQASSKVSPQHFYVHAEQYSNATVVLAHHGSGNVNEAVEIVVDDGAHLTLVTVQEWDDDAVHTASHRIKMGRDAILKHIVVSLGGKLVRVTTSVEYTAPGADINMLGAYFVDGGQHIENRLLIDHSVPKAISNVTYKGALQGFDAHSVWVGDVLIRPEAEGTNTYELNRNLLLTEGARADSVPNLEIETGEIEGAGHASATGRFDDEQLFYLMSRGISEDEARRLVVRGFFAELIHQIGVEAVEDKLMAAIETELDLTMGVAAHV</sequence>
<accession>A0A1H2LIC4</accession>
<dbReference type="GO" id="GO:0016226">
    <property type="term" value="P:iron-sulfur cluster assembly"/>
    <property type="evidence" value="ECO:0007669"/>
    <property type="project" value="InterPro"/>
</dbReference>
<dbReference type="Proteomes" id="UP000214355">
    <property type="component" value="Chromosome I"/>
</dbReference>
<feature type="domain" description="SUF system FeS cluster assembly SufBD core" evidence="2">
    <location>
        <begin position="113"/>
        <end position="341"/>
    </location>
</feature>
<dbReference type="PANTHER" id="PTHR43575">
    <property type="entry name" value="PROTEIN ABCI7, CHLOROPLASTIC"/>
    <property type="match status" value="1"/>
</dbReference>
<evidence type="ECO:0000313" key="4">
    <source>
        <dbReference type="Proteomes" id="UP000214355"/>
    </source>
</evidence>
<name>A0A1H2LIC4_9ACTO</name>
<dbReference type="EMBL" id="LT629804">
    <property type="protein sequence ID" value="SDU80770.1"/>
    <property type="molecule type" value="Genomic_DNA"/>
</dbReference>
<dbReference type="PANTHER" id="PTHR43575:SF1">
    <property type="entry name" value="PROTEIN ABCI7, CHLOROPLASTIC"/>
    <property type="match status" value="1"/>
</dbReference>
<dbReference type="Pfam" id="PF01458">
    <property type="entry name" value="SUFBD_core"/>
    <property type="match status" value="1"/>
</dbReference>
<keyword evidence="4" id="KW-1185">Reference proteome</keyword>
<dbReference type="NCBIfam" id="TIGR01981">
    <property type="entry name" value="sufD"/>
    <property type="match status" value="1"/>
</dbReference>
<gene>
    <name evidence="3" type="ORF">SAMN04489737_1308</name>
</gene>
<organism evidence="3 4">
    <name type="scientific">Arcanobacterium phocae</name>
    <dbReference type="NCBI Taxonomy" id="131112"/>
    <lineage>
        <taxon>Bacteria</taxon>
        <taxon>Bacillati</taxon>
        <taxon>Actinomycetota</taxon>
        <taxon>Actinomycetes</taxon>
        <taxon>Actinomycetales</taxon>
        <taxon>Actinomycetaceae</taxon>
        <taxon>Arcanobacterium</taxon>
    </lineage>
</organism>
<dbReference type="SUPFAM" id="SSF101960">
    <property type="entry name" value="Stabilizer of iron transporter SufD"/>
    <property type="match status" value="1"/>
</dbReference>
<dbReference type="OrthoDB" id="9803529at2"/>
<dbReference type="InterPro" id="IPR011542">
    <property type="entry name" value="SUF_FeS_clus_asmbl_SufD"/>
</dbReference>
<dbReference type="AlphaFoldDB" id="A0A1H2LIC4"/>
<comment type="similarity">
    <text evidence="1">Belongs to the iron-sulfur cluster assembly SufBD family.</text>
</comment>
<evidence type="ECO:0000259" key="2">
    <source>
        <dbReference type="Pfam" id="PF01458"/>
    </source>
</evidence>
<protein>
    <submittedName>
        <fullName evidence="3">Fe-S cluster assembly protein SufD</fullName>
    </submittedName>
</protein>
<evidence type="ECO:0000256" key="1">
    <source>
        <dbReference type="ARBA" id="ARBA00043967"/>
    </source>
</evidence>
<proteinExistence type="inferred from homology"/>
<reference evidence="4" key="1">
    <citation type="submission" date="2016-10" db="EMBL/GenBank/DDBJ databases">
        <authorList>
            <person name="Varghese N."/>
            <person name="Submissions S."/>
        </authorList>
    </citation>
    <scope>NUCLEOTIDE SEQUENCE [LARGE SCALE GENOMIC DNA]</scope>
    <source>
        <strain evidence="4">DSM 10002</strain>
    </source>
</reference>
<dbReference type="InterPro" id="IPR037284">
    <property type="entry name" value="SUF_FeS_clus_asmbl_SufBD_sf"/>
</dbReference>
<dbReference type="InterPro" id="IPR055346">
    <property type="entry name" value="Fe-S_cluster_assembly_SufBD"/>
</dbReference>
<dbReference type="STRING" id="131112.SAMN04489737_1308"/>
<dbReference type="InterPro" id="IPR000825">
    <property type="entry name" value="SUF_FeS_clus_asmbl_SufBD_core"/>
</dbReference>